<evidence type="ECO:0000259" key="4">
    <source>
        <dbReference type="PROSITE" id="PS50949"/>
    </source>
</evidence>
<dbReference type="InterPro" id="IPR011663">
    <property type="entry name" value="UTRA"/>
</dbReference>
<protein>
    <submittedName>
        <fullName evidence="5">Predicted transcriptional regulator of N-acetylglucosamine utilization GntR family</fullName>
    </submittedName>
</protein>
<dbReference type="InterPro" id="IPR050679">
    <property type="entry name" value="Bact_HTH_transcr_reg"/>
</dbReference>
<keyword evidence="6" id="KW-1185">Reference proteome</keyword>
<comment type="caution">
    <text evidence="5">The sequence shown here is derived from an EMBL/GenBank/DDBJ whole genome shotgun (WGS) entry which is preliminary data.</text>
</comment>
<sequence>MLYKKVMQDLKSRIDSEEFAIGDTLPTERDLIDAYSVSRITVRKAIEELVKLGLVEKRQGAGSTIIGKTMTGSMSNLRSTSEYMSDAGSTLEYKVVEFTLADPDEDVAAALKIGMDEKVYFIRRFKLINGVPSIYEDSYMPVAMFPQMNIMSLQGSKYQYLEKDLGLQIDGALQDFEAVMPDSHLCEVFELPSDVPIIRLLSTGKLKDGSIFEYTKLYFKPNTYSYKHYLKR</sequence>
<dbReference type="SMART" id="SM00345">
    <property type="entry name" value="HTH_GNTR"/>
    <property type="match status" value="1"/>
</dbReference>
<dbReference type="SUPFAM" id="SSF46785">
    <property type="entry name" value="Winged helix' DNA-binding domain"/>
    <property type="match status" value="1"/>
</dbReference>
<dbReference type="STRING" id="990268.JCM19235_2025"/>
<dbReference type="InterPro" id="IPR036388">
    <property type="entry name" value="WH-like_DNA-bd_sf"/>
</dbReference>
<feature type="domain" description="HTH gntR-type" evidence="4">
    <location>
        <begin position="1"/>
        <end position="68"/>
    </location>
</feature>
<dbReference type="PANTHER" id="PTHR44846:SF1">
    <property type="entry name" value="MANNOSYL-D-GLYCERATE TRANSPORT_METABOLISM SYSTEM REPRESSOR MNGR-RELATED"/>
    <property type="match status" value="1"/>
</dbReference>
<dbReference type="GO" id="GO:0003700">
    <property type="term" value="F:DNA-binding transcription factor activity"/>
    <property type="evidence" value="ECO:0007669"/>
    <property type="project" value="InterPro"/>
</dbReference>
<dbReference type="SUPFAM" id="SSF64288">
    <property type="entry name" value="Chorismate lyase-like"/>
    <property type="match status" value="1"/>
</dbReference>
<reference evidence="5 6" key="1">
    <citation type="submission" date="2014-09" db="EMBL/GenBank/DDBJ databases">
        <title>Vibrio maritimus JCM 19235. (C45) whole genome shotgun sequence.</title>
        <authorList>
            <person name="Sawabe T."/>
            <person name="Meirelles P."/>
            <person name="Nakanishi M."/>
            <person name="Sayaka M."/>
            <person name="Hattori M."/>
            <person name="Ohkuma M."/>
        </authorList>
    </citation>
    <scope>NUCLEOTIDE SEQUENCE [LARGE SCALE GENOMIC DNA]</scope>
    <source>
        <strain evidence="6">JCM19235</strain>
    </source>
</reference>
<evidence type="ECO:0000256" key="3">
    <source>
        <dbReference type="ARBA" id="ARBA00023163"/>
    </source>
</evidence>
<dbReference type="CDD" id="cd07377">
    <property type="entry name" value="WHTH_GntR"/>
    <property type="match status" value="1"/>
</dbReference>
<dbReference type="Pfam" id="PF07702">
    <property type="entry name" value="UTRA"/>
    <property type="match status" value="1"/>
</dbReference>
<organism evidence="5 6">
    <name type="scientific">Vibrio maritimus</name>
    <dbReference type="NCBI Taxonomy" id="990268"/>
    <lineage>
        <taxon>Bacteria</taxon>
        <taxon>Pseudomonadati</taxon>
        <taxon>Pseudomonadota</taxon>
        <taxon>Gammaproteobacteria</taxon>
        <taxon>Vibrionales</taxon>
        <taxon>Vibrionaceae</taxon>
        <taxon>Vibrio</taxon>
    </lineage>
</organism>
<dbReference type="InterPro" id="IPR036390">
    <property type="entry name" value="WH_DNA-bd_sf"/>
</dbReference>
<dbReference type="PRINTS" id="PR00035">
    <property type="entry name" value="HTHGNTR"/>
</dbReference>
<evidence type="ECO:0000313" key="5">
    <source>
        <dbReference type="EMBL" id="GAL18602.1"/>
    </source>
</evidence>
<dbReference type="InterPro" id="IPR000524">
    <property type="entry name" value="Tscrpt_reg_HTH_GntR"/>
</dbReference>
<dbReference type="OrthoDB" id="6626198at2"/>
<dbReference type="GO" id="GO:0003677">
    <property type="term" value="F:DNA binding"/>
    <property type="evidence" value="ECO:0007669"/>
    <property type="project" value="UniProtKB-KW"/>
</dbReference>
<accession>A0A090SGK0</accession>
<evidence type="ECO:0000256" key="1">
    <source>
        <dbReference type="ARBA" id="ARBA00023015"/>
    </source>
</evidence>
<dbReference type="PANTHER" id="PTHR44846">
    <property type="entry name" value="MANNOSYL-D-GLYCERATE TRANSPORT/METABOLISM SYSTEM REPRESSOR MNGR-RELATED"/>
    <property type="match status" value="1"/>
</dbReference>
<dbReference type="SMART" id="SM00866">
    <property type="entry name" value="UTRA"/>
    <property type="match status" value="1"/>
</dbReference>
<keyword evidence="1" id="KW-0805">Transcription regulation</keyword>
<proteinExistence type="predicted"/>
<evidence type="ECO:0000256" key="2">
    <source>
        <dbReference type="ARBA" id="ARBA00023125"/>
    </source>
</evidence>
<dbReference type="AlphaFoldDB" id="A0A090SGK0"/>
<dbReference type="InterPro" id="IPR028978">
    <property type="entry name" value="Chorismate_lyase_/UTRA_dom_sf"/>
</dbReference>
<dbReference type="Gene3D" id="3.40.1410.10">
    <property type="entry name" value="Chorismate lyase-like"/>
    <property type="match status" value="1"/>
</dbReference>
<dbReference type="Proteomes" id="UP000029228">
    <property type="component" value="Unassembled WGS sequence"/>
</dbReference>
<name>A0A090SGK0_9VIBR</name>
<dbReference type="EMBL" id="BBMR01000003">
    <property type="protein sequence ID" value="GAL18602.1"/>
    <property type="molecule type" value="Genomic_DNA"/>
</dbReference>
<dbReference type="Pfam" id="PF00392">
    <property type="entry name" value="GntR"/>
    <property type="match status" value="1"/>
</dbReference>
<gene>
    <name evidence="5" type="ORF">JCM19235_2025</name>
</gene>
<dbReference type="GO" id="GO:0045892">
    <property type="term" value="P:negative regulation of DNA-templated transcription"/>
    <property type="evidence" value="ECO:0007669"/>
    <property type="project" value="TreeGrafter"/>
</dbReference>
<keyword evidence="3" id="KW-0804">Transcription</keyword>
<dbReference type="PROSITE" id="PS50949">
    <property type="entry name" value="HTH_GNTR"/>
    <property type="match status" value="1"/>
</dbReference>
<keyword evidence="2" id="KW-0238">DNA-binding</keyword>
<dbReference type="Gene3D" id="1.10.10.10">
    <property type="entry name" value="Winged helix-like DNA-binding domain superfamily/Winged helix DNA-binding domain"/>
    <property type="match status" value="1"/>
</dbReference>
<evidence type="ECO:0000313" key="6">
    <source>
        <dbReference type="Proteomes" id="UP000029228"/>
    </source>
</evidence>